<dbReference type="GO" id="GO:0005778">
    <property type="term" value="C:peroxisomal membrane"/>
    <property type="evidence" value="ECO:0007669"/>
    <property type="project" value="UniProtKB-SubCell"/>
</dbReference>
<dbReference type="Pfam" id="PF00501">
    <property type="entry name" value="AMP-binding"/>
    <property type="match status" value="1"/>
</dbReference>
<keyword evidence="5" id="KW-0436">Ligase</keyword>
<dbReference type="GO" id="GO:0004467">
    <property type="term" value="F:long-chain fatty acid-CoA ligase activity"/>
    <property type="evidence" value="ECO:0007669"/>
    <property type="project" value="TreeGrafter"/>
</dbReference>
<keyword evidence="7" id="KW-0547">Nucleotide-binding</keyword>
<dbReference type="PROSITE" id="PS00455">
    <property type="entry name" value="AMP_BINDING"/>
    <property type="match status" value="1"/>
</dbReference>
<sequence length="582" mass="64063">MAARISGGSVNKDWLRALKLTARIGERPHYVLADAFDDVAEARPEAPALLSDGEKFTFHQLVEQSLRYAHWGLAQGLRKGDVVALVMEGRPDYIAIWLGLSRIGVVSALINSNLTGASLAHCIRIASPLFVLCGPAFRQSCVDILPTCGGCRLIVRDDAFVSQLQRQPTLPLDLPASAQPGLSDHALYIYTSGTTGLPKAAIVSHRRIMNWALWFQGLIDVTPQDRMYDCLPLYHSVGGVVAVWATLLGGGSVVLRERFSASAFWRDISHYDCTLFQYIGELCRYLAHAAPCPEESRHRLRMAIGNGLRPDVWPLFQERFGIPRILEFYAATESNFSLYNVEGEPGSIGRTPAFLGARQSVRLVKYDDTTDAPMRGADGFCIACMPDEAGEAIARIANDFEGYLDHAASEKKVLHNVFEPGDAWMRSGDLMRKDVRGFFYFVDRVGDSFRWKGENVATAEVAEAIAAFPGVRDVSVYGVEVPGRDGRAGMAALVADDAFDLDALRPYLKARLPAYARPLFLRLSHELEVTETFKHRKRELASEGFDPRRVADPLFFAAAGGSIYTALDLALYEEIIGGAVAL</sequence>
<comment type="subcellular location">
    <subcellularLocation>
        <location evidence="1">Cell membrane</location>
        <topology evidence="1">Multi-pass membrane protein</topology>
    </subcellularLocation>
    <subcellularLocation>
        <location evidence="13">Peroxisome membrane</location>
    </subcellularLocation>
</comment>
<evidence type="ECO:0000256" key="11">
    <source>
        <dbReference type="ARBA" id="ARBA00023136"/>
    </source>
</evidence>
<dbReference type="InterPro" id="IPR025110">
    <property type="entry name" value="AMP-bd_C"/>
</dbReference>
<keyword evidence="6" id="KW-0812">Transmembrane</keyword>
<feature type="domain" description="AMP-binding enzyme C-terminal" evidence="15">
    <location>
        <begin position="460"/>
        <end position="534"/>
    </location>
</feature>
<proteinExistence type="inferred from homology"/>
<dbReference type="GO" id="GO:0044539">
    <property type="term" value="P:long-chain fatty acid import into cell"/>
    <property type="evidence" value="ECO:0007669"/>
    <property type="project" value="TreeGrafter"/>
</dbReference>
<evidence type="ECO:0000256" key="1">
    <source>
        <dbReference type="ARBA" id="ARBA00004651"/>
    </source>
</evidence>
<dbReference type="InterPro" id="IPR000873">
    <property type="entry name" value="AMP-dep_synth/lig_dom"/>
</dbReference>
<feature type="domain" description="AMP-dependent synthetase/ligase" evidence="14">
    <location>
        <begin position="36"/>
        <end position="374"/>
    </location>
</feature>
<evidence type="ECO:0000256" key="3">
    <source>
        <dbReference type="ARBA" id="ARBA00022448"/>
    </source>
</evidence>
<dbReference type="NCBIfam" id="NF006134">
    <property type="entry name" value="PRK08279.1"/>
    <property type="match status" value="1"/>
</dbReference>
<comment type="similarity">
    <text evidence="2">Belongs to the ATP-dependent AMP-binding enzyme family.</text>
</comment>
<evidence type="ECO:0000256" key="2">
    <source>
        <dbReference type="ARBA" id="ARBA00006432"/>
    </source>
</evidence>
<keyword evidence="11" id="KW-0472">Membrane</keyword>
<dbReference type="AlphaFoldDB" id="A0AA48LZC1"/>
<evidence type="ECO:0000256" key="13">
    <source>
        <dbReference type="ARBA" id="ARBA00046271"/>
    </source>
</evidence>
<reference evidence="16" key="1">
    <citation type="submission" date="2023-07" db="EMBL/GenBank/DDBJ databases">
        <authorList>
            <person name="Pelsma A.J. K."/>
        </authorList>
    </citation>
    <scope>NUCLEOTIDE SEQUENCE</scope>
</reference>
<organism evidence="16">
    <name type="scientific">freshwater sediment metagenome</name>
    <dbReference type="NCBI Taxonomy" id="556182"/>
    <lineage>
        <taxon>unclassified sequences</taxon>
        <taxon>metagenomes</taxon>
        <taxon>ecological metagenomes</taxon>
    </lineage>
</organism>
<keyword evidence="9" id="KW-1133">Transmembrane helix</keyword>
<dbReference type="EMBL" id="OY288114">
    <property type="protein sequence ID" value="CAJ0868457.1"/>
    <property type="molecule type" value="Genomic_DNA"/>
</dbReference>
<dbReference type="PANTHER" id="PTHR43107:SF15">
    <property type="entry name" value="FATTY ACID TRANSPORT PROTEIN 3, ISOFORM A"/>
    <property type="match status" value="1"/>
</dbReference>
<evidence type="ECO:0000256" key="4">
    <source>
        <dbReference type="ARBA" id="ARBA00022475"/>
    </source>
</evidence>
<gene>
    <name evidence="16" type="primary">K00666</name>
    <name evidence="16" type="ORF">AMST5_02047</name>
</gene>
<keyword evidence="4" id="KW-1003">Cell membrane</keyword>
<dbReference type="Gene3D" id="3.40.50.12780">
    <property type="entry name" value="N-terminal domain of ligase-like"/>
    <property type="match status" value="1"/>
</dbReference>
<keyword evidence="3" id="KW-0813">Transport</keyword>
<evidence type="ECO:0000256" key="6">
    <source>
        <dbReference type="ARBA" id="ARBA00022692"/>
    </source>
</evidence>
<dbReference type="Pfam" id="PF13193">
    <property type="entry name" value="AMP-binding_C"/>
    <property type="match status" value="1"/>
</dbReference>
<evidence type="ECO:0000256" key="5">
    <source>
        <dbReference type="ARBA" id="ARBA00022598"/>
    </source>
</evidence>
<evidence type="ECO:0000256" key="7">
    <source>
        <dbReference type="ARBA" id="ARBA00022741"/>
    </source>
</evidence>
<evidence type="ECO:0000259" key="15">
    <source>
        <dbReference type="Pfam" id="PF13193"/>
    </source>
</evidence>
<dbReference type="InterPro" id="IPR042099">
    <property type="entry name" value="ANL_N_sf"/>
</dbReference>
<evidence type="ECO:0000256" key="9">
    <source>
        <dbReference type="ARBA" id="ARBA00022989"/>
    </source>
</evidence>
<keyword evidence="8" id="KW-0067">ATP-binding</keyword>
<dbReference type="GO" id="GO:0005324">
    <property type="term" value="F:long-chain fatty acid transmembrane transporter activity"/>
    <property type="evidence" value="ECO:0007669"/>
    <property type="project" value="TreeGrafter"/>
</dbReference>
<dbReference type="InterPro" id="IPR020845">
    <property type="entry name" value="AMP-binding_CS"/>
</dbReference>
<dbReference type="PANTHER" id="PTHR43107">
    <property type="entry name" value="LONG-CHAIN FATTY ACID TRANSPORT PROTEIN"/>
    <property type="match status" value="1"/>
</dbReference>
<dbReference type="FunFam" id="3.30.300.30:FF:000002">
    <property type="entry name" value="Long-chain fatty acid transport protein 1"/>
    <property type="match status" value="1"/>
</dbReference>
<dbReference type="SUPFAM" id="SSF56801">
    <property type="entry name" value="Acetyl-CoA synthetase-like"/>
    <property type="match status" value="1"/>
</dbReference>
<evidence type="ECO:0000313" key="16">
    <source>
        <dbReference type="EMBL" id="CAJ0868457.1"/>
    </source>
</evidence>
<name>A0AA48LZC1_9ZZZZ</name>
<dbReference type="FunFam" id="3.40.50.12780:FF:000019">
    <property type="entry name" value="Long-chain fatty acid transporter"/>
    <property type="match status" value="1"/>
</dbReference>
<evidence type="ECO:0000259" key="14">
    <source>
        <dbReference type="Pfam" id="PF00501"/>
    </source>
</evidence>
<protein>
    <submittedName>
        <fullName evidence="16">Fatty-acyl-CoA synthase</fullName>
    </submittedName>
</protein>
<evidence type="ECO:0000256" key="8">
    <source>
        <dbReference type="ARBA" id="ARBA00022840"/>
    </source>
</evidence>
<dbReference type="InterPro" id="IPR045851">
    <property type="entry name" value="AMP-bd_C_sf"/>
</dbReference>
<evidence type="ECO:0000256" key="12">
    <source>
        <dbReference type="ARBA" id="ARBA00023140"/>
    </source>
</evidence>
<accession>A0AA48LZC1</accession>
<evidence type="ECO:0000256" key="10">
    <source>
        <dbReference type="ARBA" id="ARBA00023055"/>
    </source>
</evidence>
<dbReference type="Gene3D" id="3.30.300.30">
    <property type="match status" value="1"/>
</dbReference>
<dbReference type="GO" id="GO:0005886">
    <property type="term" value="C:plasma membrane"/>
    <property type="evidence" value="ECO:0007669"/>
    <property type="project" value="UniProtKB-SubCell"/>
</dbReference>
<keyword evidence="10" id="KW-0445">Lipid transport</keyword>
<dbReference type="GO" id="GO:0005524">
    <property type="term" value="F:ATP binding"/>
    <property type="evidence" value="ECO:0007669"/>
    <property type="project" value="UniProtKB-KW"/>
</dbReference>
<keyword evidence="12" id="KW-0576">Peroxisome</keyword>